<evidence type="ECO:0000256" key="3">
    <source>
        <dbReference type="ARBA" id="ARBA00023027"/>
    </source>
</evidence>
<dbReference type="RefSeq" id="WP_060384476.1">
    <property type="nucleotide sequence ID" value="NZ_CP014141.1"/>
</dbReference>
<feature type="region of interest" description="Disordered" evidence="4">
    <location>
        <begin position="506"/>
        <end position="531"/>
    </location>
</feature>
<dbReference type="PANTHER" id="PTHR43720:SF2">
    <property type="entry name" value="2-AMINOMUCONIC SEMIALDEHYDE DEHYDROGENASE"/>
    <property type="match status" value="1"/>
</dbReference>
<name>A0A0X8DCU7_9DEIN</name>
<dbReference type="InterPro" id="IPR016160">
    <property type="entry name" value="Ald_DH_CS_CYS"/>
</dbReference>
<dbReference type="InterPro" id="IPR016162">
    <property type="entry name" value="Ald_DH_N"/>
</dbReference>
<keyword evidence="2" id="KW-0560">Oxidoreductase</keyword>
<reference evidence="6 7" key="1">
    <citation type="submission" date="2016-01" db="EMBL/GenBank/DDBJ databases">
        <title>Genome sequence of Thermus parvatiensis, a thermophile isolated from a hot water spring.</title>
        <authorList>
            <person name="Tripathi C."/>
            <person name="Lal R."/>
        </authorList>
    </citation>
    <scope>NUCLEOTIDE SEQUENCE [LARGE SCALE GENOMIC DNA]</scope>
    <source>
        <strain evidence="6 7">RL</strain>
    </source>
</reference>
<dbReference type="NCBIfam" id="TIGR02299">
    <property type="entry name" value="HpaE"/>
    <property type="match status" value="1"/>
</dbReference>
<evidence type="ECO:0000256" key="1">
    <source>
        <dbReference type="ARBA" id="ARBA00009986"/>
    </source>
</evidence>
<evidence type="ECO:0000313" key="6">
    <source>
        <dbReference type="EMBL" id="AMA75650.1"/>
    </source>
</evidence>
<proteinExistence type="inferred from homology"/>
<dbReference type="PANTHER" id="PTHR43720">
    <property type="entry name" value="2-AMINOMUCONIC SEMIALDEHYDE DEHYDROGENASE"/>
    <property type="match status" value="1"/>
</dbReference>
<dbReference type="FunFam" id="3.40.309.10:FF:000012">
    <property type="entry name" value="Betaine aldehyde dehydrogenase"/>
    <property type="match status" value="1"/>
</dbReference>
<evidence type="ECO:0000259" key="5">
    <source>
        <dbReference type="Pfam" id="PF00171"/>
    </source>
</evidence>
<organism evidence="6 7">
    <name type="scientific">Thermus parvatiensis</name>
    <dbReference type="NCBI Taxonomy" id="456163"/>
    <lineage>
        <taxon>Bacteria</taxon>
        <taxon>Thermotogati</taxon>
        <taxon>Deinococcota</taxon>
        <taxon>Deinococci</taxon>
        <taxon>Thermales</taxon>
        <taxon>Thermaceae</taxon>
        <taxon>Thermus</taxon>
    </lineage>
</organism>
<sequence>MRYADQVAGIPWETIEAVRRRLKEKPALHFIAGEFSPSESGETFPSLDPATNEVLGVAARGGEKEVDKAARAAHEAFPKWSRTKAKERKRYLLKIAELIEKHADELAVMECLDAGQVLRIVRAQVARAAENFAFYAEYAEHAMEDRTFPVDRDWLYYTVRVPAGPVGIITPWNAPLMLSTWRIAPALAFGNTVVLKPAEWSPFTATKLAEILKEADLPPGVFNLVQGFGEEAGAALVAHPLVPLLTLTGETETGKIVMRNAADHLKRLSPELGGKSPALVFADADLERALDAVVFQIFSFNGERCTASSRLLVEEKIFEDFVGKVAERARAIRVGHPLDPETEVGPLIHPEHLQRVLGYVEAGKREGARLLVGGERAKTSFRGEDLSQGNYLKPTLFVGENHMKIAQEEIFGPVLVAIPFRDEEEALKKANDTKYGLAAYVFTRDLERAHRLALELEAGMVYLNSHNVRHLPTPFGGVKQSGDRREGGTYALDFYTDLKTIALPLRPPTCPSSGRKGGSPWQGPERSTSRP</sequence>
<dbReference type="AlphaFoldDB" id="A0A0X8DCU7"/>
<gene>
    <name evidence="6" type="ORF">AV541_05915</name>
</gene>
<dbReference type="EMBL" id="CP014141">
    <property type="protein sequence ID" value="AMA75650.1"/>
    <property type="molecule type" value="Genomic_DNA"/>
</dbReference>
<dbReference type="Pfam" id="PF00171">
    <property type="entry name" value="Aldedh"/>
    <property type="match status" value="1"/>
</dbReference>
<dbReference type="FunFam" id="3.40.605.10:FF:000007">
    <property type="entry name" value="NAD/NADP-dependent betaine aldehyde dehydrogenase"/>
    <property type="match status" value="1"/>
</dbReference>
<protein>
    <submittedName>
        <fullName evidence="6">2-hydroxymuconic semialdehyde dehydrogenase</fullName>
    </submittedName>
</protein>
<dbReference type="CDD" id="cd07093">
    <property type="entry name" value="ALDH_F8_HMSADH"/>
    <property type="match status" value="1"/>
</dbReference>
<dbReference type="InterPro" id="IPR011985">
    <property type="entry name" value="DH_HpaE"/>
</dbReference>
<dbReference type="KEGG" id="tpar:AV541_05915"/>
<dbReference type="Gene3D" id="3.40.309.10">
    <property type="entry name" value="Aldehyde Dehydrogenase, Chain A, domain 2"/>
    <property type="match status" value="1"/>
</dbReference>
<dbReference type="InterPro" id="IPR016161">
    <property type="entry name" value="Ald_DH/histidinol_DH"/>
</dbReference>
<dbReference type="GO" id="GO:0018480">
    <property type="term" value="F:5-carboxymethyl-2-hydroxymuconic-semialdehyde dehydrogenase activity"/>
    <property type="evidence" value="ECO:0007669"/>
    <property type="project" value="InterPro"/>
</dbReference>
<accession>A0A0X8DCU7</accession>
<evidence type="ECO:0000256" key="2">
    <source>
        <dbReference type="ARBA" id="ARBA00023002"/>
    </source>
</evidence>
<feature type="domain" description="Aldehyde dehydrogenase" evidence="5">
    <location>
        <begin position="37"/>
        <end position="501"/>
    </location>
</feature>
<comment type="similarity">
    <text evidence="1">Belongs to the aldehyde dehydrogenase family.</text>
</comment>
<evidence type="ECO:0000256" key="4">
    <source>
        <dbReference type="SAM" id="MobiDB-lite"/>
    </source>
</evidence>
<dbReference type="PROSITE" id="PS00070">
    <property type="entry name" value="ALDEHYDE_DEHYDR_CYS"/>
    <property type="match status" value="1"/>
</dbReference>
<dbReference type="Proteomes" id="UP000061630">
    <property type="component" value="Chromosome"/>
</dbReference>
<dbReference type="InterPro" id="IPR015590">
    <property type="entry name" value="Aldehyde_DH_dom"/>
</dbReference>
<dbReference type="GO" id="GO:1901023">
    <property type="term" value="P:4-hydroxyphenylacetate catabolic process"/>
    <property type="evidence" value="ECO:0007669"/>
    <property type="project" value="InterPro"/>
</dbReference>
<dbReference type="Gene3D" id="3.40.605.10">
    <property type="entry name" value="Aldehyde Dehydrogenase, Chain A, domain 1"/>
    <property type="match status" value="1"/>
</dbReference>
<dbReference type="SUPFAM" id="SSF53720">
    <property type="entry name" value="ALDH-like"/>
    <property type="match status" value="1"/>
</dbReference>
<keyword evidence="3" id="KW-0520">NAD</keyword>
<evidence type="ECO:0000313" key="7">
    <source>
        <dbReference type="Proteomes" id="UP000061630"/>
    </source>
</evidence>
<dbReference type="InterPro" id="IPR016163">
    <property type="entry name" value="Ald_DH_C"/>
</dbReference>